<evidence type="ECO:0000313" key="4">
    <source>
        <dbReference type="Proteomes" id="UP000321518"/>
    </source>
</evidence>
<comment type="caution">
    <text evidence="3">The sequence shown here is derived from an EMBL/GenBank/DDBJ whole genome shotgun (WGS) entry which is preliminary data.</text>
</comment>
<evidence type="ECO:0000256" key="1">
    <source>
        <dbReference type="SAM" id="MobiDB-lite"/>
    </source>
</evidence>
<dbReference type="OrthoDB" id="428577at2759"/>
<dbReference type="Proteomes" id="UP000321518">
    <property type="component" value="Unassembled WGS sequence"/>
</dbReference>
<feature type="region of interest" description="Disordered" evidence="1">
    <location>
        <begin position="1144"/>
        <end position="1176"/>
    </location>
</feature>
<sequence>MFSPFDQPGDSILIIRLPPPTSTDSPASHRTTAPTSTSGKEVEKKGKKRKEGNPKALSSAVELKTAHWTARQKSAWDKHNARYLTPRPLVYDRNFISLFVRSPPNVAPGTPSVRYKRAQALRRRERAKEKRRLRFEVRRPSREARKAEQEETGGGPAGDALREAADAVVEVVGGGAGGSTFKKVEDVAEETVVEVVEGSAGVKGNAAETENGSSALAAVQLEVNTVTGTAGPVDLNLSGSTCAMQTDIRTNENTPPCEQNVNSGGKDSKDGRPASQLESTQATLRLAHKPCGRVQILIKTLTGKTMTLEVELSDTIRTVKFAIQDKEGIPPDQQRLLFGGKQLEDGGTLAEYRIERDATLHLLLRLRGGGGPASGGDETVASAGQAAGSSKPFSALSTSIDTAVVSPPAPARKPVPIKPGDTLFAQFPAYPSPPALRTALVPSSNVLSADSPRPSAPTAPYLATSSPSATGIPAPTAFPHTHSHPSAPASTPPPPPFPAAGSAPTGTWIYSGELLDDRPLTGSVGNVRKRVTSDALKLAVQRREIDTNAEDVVANSERILEAAGDLFDRENGLGRYAPSTSSKSSSARPPPPPARPHPKKRRRVSDEGQAVTVDSNDASPAEQAKAKPAAKAGKRTTAQKKPTRQKKSAKQAGKARGPTSPLADSSTTSAAPSTAGSSRRIEYQNTGSSANPSPTLRIDQSDFLASTAPEAVMSESSDVLLSALLNPSLPKGVRHAAHEELLRHSSDGHLYIPLRPPPVVEIRPSSPKTPSPRPPSAAHDPSVSSLRPSLAVDVEQPDGSLVAFDMPAVSISAQSGLALSSGSPSSAQRQLGFESEALEMDDSSMSEDVVDNAMGAEEALNLGEVVANAAAARADAVDNSLELGADIPPGLPAPLAKKSPKSARDYPAISTHPAYQQLLTMLTEGRDDLLIRYAAEVDVRGDVTNFELPYERAPDFIAILRAAHLAASQEVDGHPPVTAGFSLEVSAEAKRQDYKNASVNTRIWRPFVSEWFENEARPRFEAIKLDRDRRSTSASATLSKRLQGLAGNEKVGIRHFHKSTVRQNDPRVALDDGKNLTNITSILNLASAAHLAPKLPRMHKEEEEWQYEPAHGSLEQEAQGVLNILADKLITPIVEFAAQQAPVSPFDEQEQDWTRPDADDDIHKLPKRGSTSGGYAATMTSRNGILTIYTKARRASGAVELESHFIRLIASEELLTEEQAQELYAFAATSLALAALSPRPAIFAPLLPAVLHDLQFELDEEERAGRLEMLLALVEQQYKAALLGLVQLTDSESFSTCDGPMRQEVANVATLFDLLVHDGVCVSCGRAAYALEQYQPKKARQQQMEDATGTLAWTTLSASRALTETVTQEIIYGRLGGEGWGYSLVGCAWEYEHNNNLSLAARAADKGTTTLAHKKCKVERGRTNAFKAVVSNAVTRSRGGAGEEANEAGEGE</sequence>
<feature type="region of interest" description="Disordered" evidence="1">
    <location>
        <begin position="134"/>
        <end position="160"/>
    </location>
</feature>
<dbReference type="SMART" id="SM00213">
    <property type="entry name" value="UBQ"/>
    <property type="match status" value="1"/>
</dbReference>
<organism evidence="3 4">
    <name type="scientific">Rhodotorula toruloides</name>
    <name type="common">Yeast</name>
    <name type="synonym">Rhodosporidium toruloides</name>
    <dbReference type="NCBI Taxonomy" id="5286"/>
    <lineage>
        <taxon>Eukaryota</taxon>
        <taxon>Fungi</taxon>
        <taxon>Dikarya</taxon>
        <taxon>Basidiomycota</taxon>
        <taxon>Pucciniomycotina</taxon>
        <taxon>Microbotryomycetes</taxon>
        <taxon>Sporidiobolales</taxon>
        <taxon>Sporidiobolaceae</taxon>
        <taxon>Rhodotorula</taxon>
    </lineage>
</organism>
<feature type="region of interest" description="Disordered" evidence="1">
    <location>
        <begin position="248"/>
        <end position="276"/>
    </location>
</feature>
<dbReference type="SUPFAM" id="SSF54236">
    <property type="entry name" value="Ubiquitin-like"/>
    <property type="match status" value="1"/>
</dbReference>
<feature type="compositionally biased region" description="Low complexity" evidence="1">
    <location>
        <begin position="575"/>
        <end position="587"/>
    </location>
</feature>
<dbReference type="InterPro" id="IPR019954">
    <property type="entry name" value="Ubiquitin_CS"/>
</dbReference>
<dbReference type="PANTHER" id="PTHR10666">
    <property type="entry name" value="UBIQUITIN"/>
    <property type="match status" value="1"/>
</dbReference>
<gene>
    <name evidence="3" type="ORF">Rt10032_c04g1928</name>
</gene>
<feature type="compositionally biased region" description="Polar residues" evidence="1">
    <location>
        <begin position="683"/>
        <end position="694"/>
    </location>
</feature>
<feature type="compositionally biased region" description="Basic residues" evidence="1">
    <location>
        <begin position="632"/>
        <end position="649"/>
    </location>
</feature>
<dbReference type="InterPro" id="IPR000626">
    <property type="entry name" value="Ubiquitin-like_dom"/>
</dbReference>
<dbReference type="InterPro" id="IPR029071">
    <property type="entry name" value="Ubiquitin-like_domsf"/>
</dbReference>
<feature type="compositionally biased region" description="Low complexity" evidence="1">
    <location>
        <begin position="618"/>
        <end position="631"/>
    </location>
</feature>
<proteinExistence type="predicted"/>
<dbReference type="Gene3D" id="3.10.20.90">
    <property type="entry name" value="Phosphatidylinositol 3-kinase Catalytic Subunit, Chain A, domain 1"/>
    <property type="match status" value="1"/>
</dbReference>
<feature type="region of interest" description="Disordered" evidence="1">
    <location>
        <begin position="1"/>
        <end position="59"/>
    </location>
</feature>
<evidence type="ECO:0000313" key="3">
    <source>
        <dbReference type="EMBL" id="GEM07911.1"/>
    </source>
</evidence>
<protein>
    <recommendedName>
        <fullName evidence="2">Ubiquitin-like domain-containing protein</fullName>
    </recommendedName>
</protein>
<feature type="region of interest" description="Disordered" evidence="1">
    <location>
        <begin position="445"/>
        <end position="504"/>
    </location>
</feature>
<dbReference type="PROSITE" id="PS50053">
    <property type="entry name" value="UBIQUITIN_2"/>
    <property type="match status" value="1"/>
</dbReference>
<feature type="compositionally biased region" description="Polar residues" evidence="1">
    <location>
        <begin position="22"/>
        <end position="38"/>
    </location>
</feature>
<dbReference type="PROSITE" id="PS00299">
    <property type="entry name" value="UBIQUITIN_1"/>
    <property type="match status" value="1"/>
</dbReference>
<dbReference type="EMBL" id="BJWK01000004">
    <property type="protein sequence ID" value="GEM07911.1"/>
    <property type="molecule type" value="Genomic_DNA"/>
</dbReference>
<dbReference type="Pfam" id="PF00240">
    <property type="entry name" value="ubiquitin"/>
    <property type="match status" value="1"/>
</dbReference>
<feature type="region of interest" description="Disordered" evidence="1">
    <location>
        <begin position="748"/>
        <end position="787"/>
    </location>
</feature>
<dbReference type="PRINTS" id="PR00348">
    <property type="entry name" value="UBIQUITIN"/>
</dbReference>
<dbReference type="InterPro" id="IPR050158">
    <property type="entry name" value="Ubiquitin_ubiquitin-like"/>
</dbReference>
<evidence type="ECO:0000259" key="2">
    <source>
        <dbReference type="PROSITE" id="PS50053"/>
    </source>
</evidence>
<feature type="compositionally biased region" description="Basic and acidic residues" evidence="1">
    <location>
        <begin position="1152"/>
        <end position="1164"/>
    </location>
</feature>
<feature type="compositionally biased region" description="Polar residues" evidence="1">
    <location>
        <begin position="248"/>
        <end position="265"/>
    </location>
</feature>
<feature type="compositionally biased region" description="Low complexity" evidence="1">
    <location>
        <begin position="477"/>
        <end position="489"/>
    </location>
</feature>
<feature type="region of interest" description="Disordered" evidence="1">
    <location>
        <begin position="570"/>
        <end position="697"/>
    </location>
</feature>
<feature type="domain" description="Ubiquitin-like" evidence="2">
    <location>
        <begin position="294"/>
        <end position="369"/>
    </location>
</feature>
<dbReference type="InterPro" id="IPR019956">
    <property type="entry name" value="Ubiquitin_dom"/>
</dbReference>
<reference evidence="3 4" key="1">
    <citation type="submission" date="2019-07" db="EMBL/GenBank/DDBJ databases">
        <title>Rhodotorula toruloides NBRC10032 genome sequencing.</title>
        <authorList>
            <person name="Shida Y."/>
            <person name="Takaku H."/>
            <person name="Ogasawara W."/>
            <person name="Mori K."/>
        </authorList>
    </citation>
    <scope>NUCLEOTIDE SEQUENCE [LARGE SCALE GENOMIC DNA]</scope>
    <source>
        <strain evidence="3 4">NBRC10032</strain>
    </source>
</reference>
<dbReference type="FunFam" id="3.10.20.90:FF:000160">
    <property type="entry name" value="Polyubiquitin-C"/>
    <property type="match status" value="1"/>
</dbReference>
<feature type="compositionally biased region" description="Low complexity" evidence="1">
    <location>
        <begin position="658"/>
        <end position="678"/>
    </location>
</feature>
<feature type="region of interest" description="Disordered" evidence="1">
    <location>
        <begin position="371"/>
        <end position="393"/>
    </location>
</feature>
<name>A0A511KC23_RHOTO</name>
<accession>A0A511KC23</accession>
<feature type="compositionally biased region" description="Basic and acidic residues" evidence="1">
    <location>
        <begin position="134"/>
        <end position="149"/>
    </location>
</feature>